<name>A0A449BAQ7_9BACT</name>
<dbReference type="HAMAP" id="MF_00130">
    <property type="entry name" value="RecU"/>
    <property type="match status" value="1"/>
</dbReference>
<dbReference type="Gene3D" id="3.40.1350.10">
    <property type="match status" value="1"/>
</dbReference>
<organism evidence="14 15">
    <name type="scientific">Mycoplasmopsis columbinasalis</name>
    <dbReference type="NCBI Taxonomy" id="114880"/>
    <lineage>
        <taxon>Bacteria</taxon>
        <taxon>Bacillati</taxon>
        <taxon>Mycoplasmatota</taxon>
        <taxon>Mycoplasmoidales</taxon>
        <taxon>Metamycoplasmataceae</taxon>
        <taxon>Mycoplasmopsis</taxon>
    </lineage>
</organism>
<dbReference type="EMBL" id="LR215043">
    <property type="protein sequence ID" value="VEU78279.1"/>
    <property type="molecule type" value="Genomic_DNA"/>
</dbReference>
<keyword evidence="15" id="KW-1185">Reference proteome</keyword>
<evidence type="ECO:0000256" key="2">
    <source>
        <dbReference type="ARBA" id="ARBA00022490"/>
    </source>
</evidence>
<evidence type="ECO:0000256" key="8">
    <source>
        <dbReference type="ARBA" id="ARBA00022842"/>
    </source>
</evidence>
<dbReference type="CDD" id="cd22354">
    <property type="entry name" value="RecU-like"/>
    <property type="match status" value="1"/>
</dbReference>
<keyword evidence="4 13" id="KW-0479">Metal-binding</keyword>
<dbReference type="KEGG" id="mcob:NCTC10184_00519"/>
<dbReference type="Proteomes" id="UP000290876">
    <property type="component" value="Chromosome"/>
</dbReference>
<evidence type="ECO:0000256" key="7">
    <source>
        <dbReference type="ARBA" id="ARBA00022801"/>
    </source>
</evidence>
<feature type="binding site" evidence="13">
    <location>
        <position position="72"/>
    </location>
    <ligand>
        <name>Mg(2+)</name>
        <dbReference type="ChEBI" id="CHEBI:18420"/>
    </ligand>
</feature>
<evidence type="ECO:0000313" key="15">
    <source>
        <dbReference type="Proteomes" id="UP000290876"/>
    </source>
</evidence>
<keyword evidence="7 13" id="KW-0378">Hydrolase</keyword>
<dbReference type="InterPro" id="IPR004612">
    <property type="entry name" value="Resolv_RecU"/>
</dbReference>
<evidence type="ECO:0000256" key="10">
    <source>
        <dbReference type="ARBA" id="ARBA00023204"/>
    </source>
</evidence>
<dbReference type="InterPro" id="IPR011856">
    <property type="entry name" value="tRNA_endonuc-like_dom_sf"/>
</dbReference>
<evidence type="ECO:0000256" key="13">
    <source>
        <dbReference type="HAMAP-Rule" id="MF_00130"/>
    </source>
</evidence>
<comment type="cofactor">
    <cofactor evidence="13">
        <name>Mg(2+)</name>
        <dbReference type="ChEBI" id="CHEBI:18420"/>
    </cofactor>
    <text evidence="13">Binds 1 Mg(2+) ion per subunit.</text>
</comment>
<dbReference type="GO" id="GO:0006310">
    <property type="term" value="P:DNA recombination"/>
    <property type="evidence" value="ECO:0007669"/>
    <property type="project" value="UniProtKB-UniRule"/>
</dbReference>
<keyword evidence="2 13" id="KW-0963">Cytoplasm</keyword>
<reference evidence="14 15" key="1">
    <citation type="submission" date="2019-01" db="EMBL/GenBank/DDBJ databases">
        <authorList>
            <consortium name="Pathogen Informatics"/>
        </authorList>
    </citation>
    <scope>NUCLEOTIDE SEQUENCE [LARGE SCALE GENOMIC DNA]</scope>
    <source>
        <strain evidence="14 15">NCTC10184</strain>
    </source>
</reference>
<dbReference type="AlphaFoldDB" id="A0A449BAQ7"/>
<dbReference type="OrthoDB" id="9783592at2"/>
<evidence type="ECO:0000256" key="11">
    <source>
        <dbReference type="ARBA" id="ARBA00023447"/>
    </source>
</evidence>
<feature type="binding site" evidence="13">
    <location>
        <position position="57"/>
    </location>
    <ligand>
        <name>Mg(2+)</name>
        <dbReference type="ChEBI" id="CHEBI:18420"/>
    </ligand>
</feature>
<dbReference type="GO" id="GO:0003676">
    <property type="term" value="F:nucleic acid binding"/>
    <property type="evidence" value="ECO:0007669"/>
    <property type="project" value="InterPro"/>
</dbReference>
<feature type="site" description="Transition state stabilizer" evidence="13">
    <location>
        <position position="74"/>
    </location>
</feature>
<dbReference type="GO" id="GO:0007059">
    <property type="term" value="P:chromosome segregation"/>
    <property type="evidence" value="ECO:0007669"/>
    <property type="project" value="UniProtKB-UniRule"/>
</dbReference>
<dbReference type="RefSeq" id="WP_129623114.1">
    <property type="nucleotide sequence ID" value="NZ_LR215043.1"/>
</dbReference>
<proteinExistence type="inferred from homology"/>
<accession>A0A449BAQ7</accession>
<comment type="function">
    <text evidence="13">Endonuclease that resolves Holliday junction intermediates in genetic recombination. Cleaves mobile four-strand junctions by introducing symmetrical nicks in paired strands. Promotes annealing of linear ssDNA with homologous dsDNA. Required for DNA repair, homologous recombination and chromosome segregation.</text>
</comment>
<dbReference type="GO" id="GO:0005737">
    <property type="term" value="C:cytoplasm"/>
    <property type="evidence" value="ECO:0007669"/>
    <property type="project" value="UniProtKB-SubCell"/>
</dbReference>
<keyword evidence="6 13" id="KW-0227">DNA damage</keyword>
<evidence type="ECO:0000256" key="1">
    <source>
        <dbReference type="ARBA" id="ARBA00004496"/>
    </source>
</evidence>
<sequence>MFSKNRGMLLESIINRTLHYYENNNLAFIEKQIVPIKFKGVDNESNLQSAHIYRKSTVDYIGCFRGKFVAFEAKTTESNVIEKANFKKHQINYLQKIHNVNGVVFYLLFFGCANEFYFLDFADFLKFEGKAIHYNEIKKTGFKLDLLFPGIIDFLPIIENKYFRN</sequence>
<evidence type="ECO:0000256" key="9">
    <source>
        <dbReference type="ARBA" id="ARBA00023172"/>
    </source>
</evidence>
<evidence type="ECO:0000256" key="5">
    <source>
        <dbReference type="ARBA" id="ARBA00022759"/>
    </source>
</evidence>
<keyword evidence="8 13" id="KW-0460">Magnesium</keyword>
<dbReference type="EC" id="3.1.21.10" evidence="13"/>
<keyword evidence="10 13" id="KW-0234">DNA repair</keyword>
<feature type="binding site" evidence="13">
    <location>
        <position position="90"/>
    </location>
    <ligand>
        <name>Mg(2+)</name>
        <dbReference type="ChEBI" id="CHEBI:18420"/>
    </ligand>
</feature>
<dbReference type="GO" id="GO:0006281">
    <property type="term" value="P:DNA repair"/>
    <property type="evidence" value="ECO:0007669"/>
    <property type="project" value="UniProtKB-UniRule"/>
</dbReference>
<evidence type="ECO:0000256" key="6">
    <source>
        <dbReference type="ARBA" id="ARBA00022763"/>
    </source>
</evidence>
<evidence type="ECO:0000256" key="3">
    <source>
        <dbReference type="ARBA" id="ARBA00022722"/>
    </source>
</evidence>
<evidence type="ECO:0000256" key="4">
    <source>
        <dbReference type="ARBA" id="ARBA00022723"/>
    </source>
</evidence>
<comment type="catalytic activity">
    <reaction evidence="13">
        <text>Endonucleolytic cleavage at a junction such as a reciprocal single-stranded crossover between two homologous DNA duplexes (Holliday junction).</text>
        <dbReference type="EC" id="3.1.21.10"/>
    </reaction>
</comment>
<keyword evidence="9 13" id="KW-0233">DNA recombination</keyword>
<feature type="binding site" evidence="13">
    <location>
        <position position="59"/>
    </location>
    <ligand>
        <name>Mg(2+)</name>
        <dbReference type="ChEBI" id="CHEBI:18420"/>
    </ligand>
</feature>
<protein>
    <recommendedName>
        <fullName evidence="12 13">Holliday junction resolvase RecU</fullName>
        <ecNumber evidence="13">3.1.21.10</ecNumber>
    </recommendedName>
    <alternativeName>
        <fullName evidence="13">Recombination protein U homolog</fullName>
    </alternativeName>
</protein>
<dbReference type="GO" id="GO:0008821">
    <property type="term" value="F:crossover junction DNA endonuclease activity"/>
    <property type="evidence" value="ECO:0007669"/>
    <property type="project" value="UniProtKB-EC"/>
</dbReference>
<dbReference type="Pfam" id="PF03838">
    <property type="entry name" value="RecU"/>
    <property type="match status" value="1"/>
</dbReference>
<dbReference type="SUPFAM" id="SSF52980">
    <property type="entry name" value="Restriction endonuclease-like"/>
    <property type="match status" value="1"/>
</dbReference>
<comment type="subcellular location">
    <subcellularLocation>
        <location evidence="1 13">Cytoplasm</location>
    </subcellularLocation>
</comment>
<dbReference type="InterPro" id="IPR011335">
    <property type="entry name" value="Restrct_endonuc-II-like"/>
</dbReference>
<evidence type="ECO:0000256" key="12">
    <source>
        <dbReference type="ARBA" id="ARBA00029523"/>
    </source>
</evidence>
<gene>
    <name evidence="14" type="primary">prfA2</name>
    <name evidence="13" type="synonym">recU</name>
    <name evidence="14" type="ORF">NCTC10184_00519</name>
</gene>
<keyword evidence="5 13" id="KW-0255">Endonuclease</keyword>
<dbReference type="GO" id="GO:0000287">
    <property type="term" value="F:magnesium ion binding"/>
    <property type="evidence" value="ECO:0007669"/>
    <property type="project" value="UniProtKB-UniRule"/>
</dbReference>
<comment type="similarity">
    <text evidence="11 13">Belongs to the RecU family.</text>
</comment>
<dbReference type="NCBIfam" id="NF002581">
    <property type="entry name" value="PRK02234.1-2"/>
    <property type="match status" value="1"/>
</dbReference>
<evidence type="ECO:0000313" key="14">
    <source>
        <dbReference type="EMBL" id="VEU78279.1"/>
    </source>
</evidence>
<keyword evidence="3 13" id="KW-0540">Nuclease</keyword>